<comment type="caution">
    <text evidence="10">The sequence shown here is derived from an EMBL/GenBank/DDBJ whole genome shotgun (WGS) entry which is preliminary data.</text>
</comment>
<dbReference type="Gene3D" id="1.10.240.10">
    <property type="entry name" value="Tyrosyl-Transfer RNA Synthetase"/>
    <property type="match status" value="1"/>
</dbReference>
<dbReference type="GO" id="GO:0006436">
    <property type="term" value="P:tryptophanyl-tRNA aminoacylation"/>
    <property type="evidence" value="ECO:0007669"/>
    <property type="project" value="UniProtKB-UniRule"/>
</dbReference>
<evidence type="ECO:0000313" key="10">
    <source>
        <dbReference type="EMBL" id="PUA32784.1"/>
    </source>
</evidence>
<evidence type="ECO:0000256" key="9">
    <source>
        <dbReference type="RuleBase" id="RU363036"/>
    </source>
</evidence>
<comment type="catalytic activity">
    <reaction evidence="8">
        <text>tRNA(Trp) + L-tryptophan + ATP = L-tryptophyl-tRNA(Trp) + AMP + diphosphate + H(+)</text>
        <dbReference type="Rhea" id="RHEA:24080"/>
        <dbReference type="Rhea" id="RHEA-COMP:9671"/>
        <dbReference type="Rhea" id="RHEA-COMP:9705"/>
        <dbReference type="ChEBI" id="CHEBI:15378"/>
        <dbReference type="ChEBI" id="CHEBI:30616"/>
        <dbReference type="ChEBI" id="CHEBI:33019"/>
        <dbReference type="ChEBI" id="CHEBI:57912"/>
        <dbReference type="ChEBI" id="CHEBI:78442"/>
        <dbReference type="ChEBI" id="CHEBI:78535"/>
        <dbReference type="ChEBI" id="CHEBI:456215"/>
        <dbReference type="EC" id="6.1.1.2"/>
    </reaction>
</comment>
<dbReference type="InterPro" id="IPR020653">
    <property type="entry name" value="Tryptophan-tRNA-ligase_arc"/>
</dbReference>
<dbReference type="PRINTS" id="PR01039">
    <property type="entry name" value="TRNASYNTHTRP"/>
</dbReference>
<evidence type="ECO:0000256" key="6">
    <source>
        <dbReference type="ARBA" id="ARBA00022917"/>
    </source>
</evidence>
<accession>A0A2R7Y5J4</accession>
<dbReference type="GO" id="GO:0005737">
    <property type="term" value="C:cytoplasm"/>
    <property type="evidence" value="ECO:0007669"/>
    <property type="project" value="UniProtKB-SubCell"/>
</dbReference>
<evidence type="ECO:0000256" key="4">
    <source>
        <dbReference type="ARBA" id="ARBA00022741"/>
    </source>
</evidence>
<proteinExistence type="inferred from homology"/>
<dbReference type="InterPro" id="IPR002306">
    <property type="entry name" value="Trp-tRNA-ligase"/>
</dbReference>
<dbReference type="PANTHER" id="PTHR10055:SF1">
    <property type="entry name" value="TRYPTOPHAN--TRNA LIGASE, CYTOPLASMIC"/>
    <property type="match status" value="1"/>
</dbReference>
<evidence type="ECO:0000256" key="3">
    <source>
        <dbReference type="ARBA" id="ARBA00022598"/>
    </source>
</evidence>
<evidence type="ECO:0000256" key="8">
    <source>
        <dbReference type="HAMAP-Rule" id="MF_00140"/>
    </source>
</evidence>
<dbReference type="Proteomes" id="UP000244093">
    <property type="component" value="Unassembled WGS sequence"/>
</dbReference>
<evidence type="ECO:0000313" key="11">
    <source>
        <dbReference type="Proteomes" id="UP000244093"/>
    </source>
</evidence>
<dbReference type="HAMAP" id="MF_00140_A">
    <property type="entry name" value="Trp_tRNA_synth_A"/>
    <property type="match status" value="1"/>
</dbReference>
<dbReference type="SUPFAM" id="SSF52374">
    <property type="entry name" value="Nucleotidylyl transferase"/>
    <property type="match status" value="1"/>
</dbReference>
<dbReference type="NCBIfam" id="TIGR00233">
    <property type="entry name" value="trpS"/>
    <property type="match status" value="1"/>
</dbReference>
<gene>
    <name evidence="8" type="primary">trpS</name>
    <name evidence="10" type="ORF">B7O98_04895</name>
</gene>
<keyword evidence="6 8" id="KW-0648">Protein biosynthesis</keyword>
<evidence type="ECO:0000256" key="5">
    <source>
        <dbReference type="ARBA" id="ARBA00022840"/>
    </source>
</evidence>
<dbReference type="EMBL" id="NBVN01000003">
    <property type="protein sequence ID" value="PUA32784.1"/>
    <property type="molecule type" value="Genomic_DNA"/>
</dbReference>
<feature type="short sequence motif" description="'KMSKS' region" evidence="8">
    <location>
        <begin position="259"/>
        <end position="263"/>
    </location>
</feature>
<dbReference type="InterPro" id="IPR014729">
    <property type="entry name" value="Rossmann-like_a/b/a_fold"/>
</dbReference>
<keyword evidence="3 8" id="KW-0436">Ligase</keyword>
<name>A0A2R7Y5J4_9CREN</name>
<comment type="subcellular location">
    <subcellularLocation>
        <location evidence="8">Cytoplasm</location>
    </subcellularLocation>
</comment>
<reference evidence="10 11" key="1">
    <citation type="journal article" date="2018" name="Syst. Appl. Microbiol.">
        <title>A new symbiotic nanoarchaeote (Candidatus Nanoclepta minutus) and its host (Zestosphaera tikiterensis gen. nov., sp. nov.) from a New Zealand hot spring.</title>
        <authorList>
            <person name="St John E."/>
            <person name="Liu Y."/>
            <person name="Podar M."/>
            <person name="Stott M.B."/>
            <person name="Meneghin J."/>
            <person name="Chen Z."/>
            <person name="Lagutin K."/>
            <person name="Mitchell K."/>
            <person name="Reysenbach A.L."/>
        </authorList>
    </citation>
    <scope>NUCLEOTIDE SEQUENCE [LARGE SCALE GENOMIC DNA]</scope>
    <source>
        <strain evidence="10">NZ3</strain>
    </source>
</reference>
<dbReference type="CDD" id="cd00806">
    <property type="entry name" value="TrpRS_core"/>
    <property type="match status" value="1"/>
</dbReference>
<dbReference type="GO" id="GO:0004830">
    <property type="term" value="F:tryptophan-tRNA ligase activity"/>
    <property type="evidence" value="ECO:0007669"/>
    <property type="project" value="UniProtKB-UniRule"/>
</dbReference>
<dbReference type="Gene3D" id="3.40.50.620">
    <property type="entry name" value="HUPs"/>
    <property type="match status" value="1"/>
</dbReference>
<keyword evidence="7 8" id="KW-0030">Aminoacyl-tRNA synthetase</keyword>
<dbReference type="Pfam" id="PF00579">
    <property type="entry name" value="tRNA-synt_1b"/>
    <property type="match status" value="1"/>
</dbReference>
<dbReference type="AlphaFoldDB" id="A0A2R7Y5J4"/>
<dbReference type="PANTHER" id="PTHR10055">
    <property type="entry name" value="TRYPTOPHANYL-TRNA SYNTHETASE"/>
    <property type="match status" value="1"/>
</dbReference>
<protein>
    <recommendedName>
        <fullName evidence="8">Tryptophan--tRNA ligase</fullName>
        <ecNumber evidence="8">6.1.1.2</ecNumber>
    </recommendedName>
    <alternativeName>
        <fullName evidence="8">Tryptophanyl-tRNA synthetase</fullName>
        <shortName evidence="8">TrpRS</shortName>
    </alternativeName>
</protein>
<dbReference type="NCBIfam" id="NF008927">
    <property type="entry name" value="PRK12285.1-4"/>
    <property type="match status" value="1"/>
</dbReference>
<comment type="caution">
    <text evidence="8">Lacks conserved residue(s) required for the propagation of feature annotation.</text>
</comment>
<organism evidence="10 11">
    <name type="scientific">Zestosphaera tikiterensis</name>
    <dbReference type="NCBI Taxonomy" id="1973259"/>
    <lineage>
        <taxon>Archaea</taxon>
        <taxon>Thermoproteota</taxon>
        <taxon>Thermoprotei</taxon>
        <taxon>Desulfurococcales</taxon>
        <taxon>Desulfurococcaceae</taxon>
        <taxon>Zestosphaera</taxon>
    </lineage>
</organism>
<sequence length="382" mass="43843">MGSEEVKVTPWEAEAFVDYDRLIKVFGAKALSDEEIDLLKGLAGELHPMVRRRVFYSHRDFDVFLRMFKEGFKCALYTGRGPSGHTHVGHILPWIFTKWLQDRLGLHLFFQMTDDEKFWHDEKQELSVTNRLAYENILDLAALDLDPRKTHVIIDSEDIRYLYPIAVKVAKKITYSTQKATFGFTDSTNVGMVFYPVLQMTVAFLPSELYGEDVYVLIPAGIDQDPYWRIARDIASSLGYPKPAQIHNKLLPGLGPEGKMSSSKPETAVYTTDDPEVAKQKIMKAFTGGQPTVELQRKLGGNPDRCSIFKMYEMMFEEDDVKLQERYHACKTGNLLCGECKAELAERVSKYLIDFQRKREKARNNLSDFLLRTKFNPPKVSK</sequence>
<evidence type="ECO:0000256" key="2">
    <source>
        <dbReference type="ARBA" id="ARBA00022490"/>
    </source>
</evidence>
<keyword evidence="2 8" id="KW-0963">Cytoplasm</keyword>
<comment type="similarity">
    <text evidence="1 8 9">Belongs to the class-I aminoacyl-tRNA synthetase family.</text>
</comment>
<keyword evidence="4 8" id="KW-0547">Nucleotide-binding</keyword>
<dbReference type="InterPro" id="IPR002305">
    <property type="entry name" value="aa-tRNA-synth_Ic"/>
</dbReference>
<dbReference type="EC" id="6.1.1.2" evidence="8"/>
<evidence type="ECO:0000256" key="1">
    <source>
        <dbReference type="ARBA" id="ARBA00005594"/>
    </source>
</evidence>
<evidence type="ECO:0000256" key="7">
    <source>
        <dbReference type="ARBA" id="ARBA00023146"/>
    </source>
</evidence>
<keyword evidence="5 8" id="KW-0067">ATP-binding</keyword>
<comment type="function">
    <text evidence="8">Catalyzes the attachment of tryptophan to tRNA(Trp).</text>
</comment>
<dbReference type="GO" id="GO:0005524">
    <property type="term" value="F:ATP binding"/>
    <property type="evidence" value="ECO:0007669"/>
    <property type="project" value="UniProtKB-UniRule"/>
</dbReference>